<keyword evidence="1" id="KW-0175">Coiled coil</keyword>
<feature type="coiled-coil region" evidence="1">
    <location>
        <begin position="166"/>
        <end position="200"/>
    </location>
</feature>
<dbReference type="EnsemblProtists" id="PYU1_T007821">
    <property type="protein sequence ID" value="PYU1_T007821"/>
    <property type="gene ID" value="PYU1_G007805"/>
</dbReference>
<accession>K3WS77</accession>
<dbReference type="Proteomes" id="UP000019132">
    <property type="component" value="Unassembled WGS sequence"/>
</dbReference>
<dbReference type="VEuPathDB" id="FungiDB:PYU1_G007805"/>
<evidence type="ECO:0000313" key="3">
    <source>
        <dbReference type="EnsemblProtists" id="PYU1_T007821"/>
    </source>
</evidence>
<dbReference type="EMBL" id="GL376617">
    <property type="status" value="NOT_ANNOTATED_CDS"/>
    <property type="molecule type" value="Genomic_DNA"/>
</dbReference>
<feature type="region of interest" description="Disordered" evidence="2">
    <location>
        <begin position="40"/>
        <end position="67"/>
    </location>
</feature>
<reference evidence="4" key="2">
    <citation type="submission" date="2010-04" db="EMBL/GenBank/DDBJ databases">
        <authorList>
            <person name="Buell R."/>
            <person name="Hamilton J."/>
            <person name="Hostetler J."/>
        </authorList>
    </citation>
    <scope>NUCLEOTIDE SEQUENCE [LARGE SCALE GENOMIC DNA]</scope>
    <source>
        <strain evidence="4">DAOM:BR144</strain>
    </source>
</reference>
<keyword evidence="4" id="KW-1185">Reference proteome</keyword>
<proteinExistence type="predicted"/>
<name>K3WS77_GLOUD</name>
<protein>
    <submittedName>
        <fullName evidence="3">Uncharacterized protein</fullName>
    </submittedName>
</protein>
<organism evidence="3 4">
    <name type="scientific">Globisporangium ultimum (strain ATCC 200006 / CBS 805.95 / DAOM BR144)</name>
    <name type="common">Pythium ultimum</name>
    <dbReference type="NCBI Taxonomy" id="431595"/>
    <lineage>
        <taxon>Eukaryota</taxon>
        <taxon>Sar</taxon>
        <taxon>Stramenopiles</taxon>
        <taxon>Oomycota</taxon>
        <taxon>Peronosporomycetes</taxon>
        <taxon>Pythiales</taxon>
        <taxon>Pythiaceae</taxon>
        <taxon>Globisporangium</taxon>
    </lineage>
</organism>
<dbReference type="OMA" id="QTKEMVT"/>
<evidence type="ECO:0000256" key="1">
    <source>
        <dbReference type="SAM" id="Coils"/>
    </source>
</evidence>
<evidence type="ECO:0000256" key="2">
    <source>
        <dbReference type="SAM" id="MobiDB-lite"/>
    </source>
</evidence>
<reference evidence="4" key="1">
    <citation type="journal article" date="2010" name="Genome Biol.">
        <title>Genome sequence of the necrotrophic plant pathogen Pythium ultimum reveals original pathogenicity mechanisms and effector repertoire.</title>
        <authorList>
            <person name="Levesque C.A."/>
            <person name="Brouwer H."/>
            <person name="Cano L."/>
            <person name="Hamilton J.P."/>
            <person name="Holt C."/>
            <person name="Huitema E."/>
            <person name="Raffaele S."/>
            <person name="Robideau G.P."/>
            <person name="Thines M."/>
            <person name="Win J."/>
            <person name="Zerillo M.M."/>
            <person name="Beakes G.W."/>
            <person name="Boore J.L."/>
            <person name="Busam D."/>
            <person name="Dumas B."/>
            <person name="Ferriera S."/>
            <person name="Fuerstenberg S.I."/>
            <person name="Gachon C.M."/>
            <person name="Gaulin E."/>
            <person name="Govers F."/>
            <person name="Grenville-Briggs L."/>
            <person name="Horner N."/>
            <person name="Hostetler J."/>
            <person name="Jiang R.H."/>
            <person name="Johnson J."/>
            <person name="Krajaejun T."/>
            <person name="Lin H."/>
            <person name="Meijer H.J."/>
            <person name="Moore B."/>
            <person name="Morris P."/>
            <person name="Phuntmart V."/>
            <person name="Puiu D."/>
            <person name="Shetty J."/>
            <person name="Stajich J.E."/>
            <person name="Tripathy S."/>
            <person name="Wawra S."/>
            <person name="van West P."/>
            <person name="Whitty B.R."/>
            <person name="Coutinho P.M."/>
            <person name="Henrissat B."/>
            <person name="Martin F."/>
            <person name="Thomas P.D."/>
            <person name="Tyler B.M."/>
            <person name="De Vries R.P."/>
            <person name="Kamoun S."/>
            <person name="Yandell M."/>
            <person name="Tisserat N."/>
            <person name="Buell C.R."/>
        </authorList>
    </citation>
    <scope>NUCLEOTIDE SEQUENCE</scope>
    <source>
        <strain evidence="4">DAOM:BR144</strain>
    </source>
</reference>
<dbReference type="eggNOG" id="ENOG502SQSR">
    <property type="taxonomic scope" value="Eukaryota"/>
</dbReference>
<evidence type="ECO:0000313" key="4">
    <source>
        <dbReference type="Proteomes" id="UP000019132"/>
    </source>
</evidence>
<dbReference type="InParanoid" id="K3WS77"/>
<dbReference type="HOGENOM" id="CLU_112685_0_0_1"/>
<dbReference type="AlphaFoldDB" id="K3WS77"/>
<reference evidence="3" key="3">
    <citation type="submission" date="2015-02" db="UniProtKB">
        <authorList>
            <consortium name="EnsemblProtists"/>
        </authorList>
    </citation>
    <scope>IDENTIFICATION</scope>
    <source>
        <strain evidence="3">DAOM BR144</strain>
    </source>
</reference>
<sequence>MGLSPTTAYLSQDYLERQYLEQDNKKTLKGYHVVPHDDDSRCDLNEPLQRGGDAIGPIRRKSRQSTLASSRVQRDQLLRKLEDLIMKEAELASAYELFDYTRKRCSLEHEQIVVKLTNYETLLQEVQQREAEMRREGVDEILPSEHERERWRLTQEMVQYTLPELLSRLEDSIDVNSEKIRNIQEKMEEIRTRRLAVREEIALKEEDIALALQ</sequence>